<gene>
    <name evidence="11" type="ORF">Mth01_53520</name>
</gene>
<dbReference type="Pfam" id="PF18741">
    <property type="entry name" value="MTES_1575"/>
    <property type="match status" value="1"/>
</dbReference>
<dbReference type="CDD" id="cd18808">
    <property type="entry name" value="SF1_C_Upf1"/>
    <property type="match status" value="1"/>
</dbReference>
<keyword evidence="4" id="KW-0347">Helicase</keyword>
<keyword evidence="2" id="KW-0547">Nucleotide-binding</keyword>
<organism evidence="11 12">
    <name type="scientific">Sphaerimonospora thailandensis</name>
    <dbReference type="NCBI Taxonomy" id="795644"/>
    <lineage>
        <taxon>Bacteria</taxon>
        <taxon>Bacillati</taxon>
        <taxon>Actinomycetota</taxon>
        <taxon>Actinomycetes</taxon>
        <taxon>Streptosporangiales</taxon>
        <taxon>Streptosporangiaceae</taxon>
        <taxon>Sphaerimonospora</taxon>
    </lineage>
</organism>
<dbReference type="SUPFAM" id="SSF52980">
    <property type="entry name" value="Restriction endonuclease-like"/>
    <property type="match status" value="1"/>
</dbReference>
<evidence type="ECO:0000256" key="2">
    <source>
        <dbReference type="ARBA" id="ARBA00022741"/>
    </source>
</evidence>
<dbReference type="InterPro" id="IPR050534">
    <property type="entry name" value="Coronavir_polyprotein_1ab"/>
</dbReference>
<dbReference type="Pfam" id="PF11784">
    <property type="entry name" value="DUF3320"/>
    <property type="match status" value="1"/>
</dbReference>
<keyword evidence="6" id="KW-0175">Coiled coil</keyword>
<dbReference type="SUPFAM" id="SSF52540">
    <property type="entry name" value="P-loop containing nucleoside triphosphate hydrolases"/>
    <property type="match status" value="1"/>
</dbReference>
<evidence type="ECO:0000256" key="5">
    <source>
        <dbReference type="ARBA" id="ARBA00022840"/>
    </source>
</evidence>
<reference evidence="11" key="1">
    <citation type="submission" date="2021-01" db="EMBL/GenBank/DDBJ databases">
        <title>Whole genome shotgun sequence of Sphaerimonospora thailandensis NBRC 107569.</title>
        <authorList>
            <person name="Komaki H."/>
            <person name="Tamura T."/>
        </authorList>
    </citation>
    <scope>NUCLEOTIDE SEQUENCE</scope>
    <source>
        <strain evidence="11">NBRC 107569</strain>
    </source>
</reference>
<name>A0A8J3W196_9ACTN</name>
<keyword evidence="5" id="KW-0067">ATP-binding</keyword>
<evidence type="ECO:0008006" key="13">
    <source>
        <dbReference type="Google" id="ProtNLM"/>
    </source>
</evidence>
<dbReference type="InterPro" id="IPR025103">
    <property type="entry name" value="DUF4011"/>
</dbReference>
<evidence type="ECO:0000256" key="6">
    <source>
        <dbReference type="SAM" id="Coils"/>
    </source>
</evidence>
<feature type="domain" description="DNA2/NAM7 helicase helicase" evidence="8">
    <location>
        <begin position="290"/>
        <end position="353"/>
    </location>
</feature>
<dbReference type="Proteomes" id="UP000610966">
    <property type="component" value="Unassembled WGS sequence"/>
</dbReference>
<dbReference type="InterPro" id="IPR011335">
    <property type="entry name" value="Restrct_endonuc-II-like"/>
</dbReference>
<dbReference type="GO" id="GO:0016787">
    <property type="term" value="F:hydrolase activity"/>
    <property type="evidence" value="ECO:0007669"/>
    <property type="project" value="UniProtKB-KW"/>
</dbReference>
<evidence type="ECO:0000259" key="8">
    <source>
        <dbReference type="Pfam" id="PF13086"/>
    </source>
</evidence>
<evidence type="ECO:0000259" key="7">
    <source>
        <dbReference type="Pfam" id="PF11784"/>
    </source>
</evidence>
<dbReference type="PANTHER" id="PTHR43788">
    <property type="entry name" value="DNA2/NAM7 HELICASE FAMILY MEMBER"/>
    <property type="match status" value="1"/>
</dbReference>
<evidence type="ECO:0000256" key="1">
    <source>
        <dbReference type="ARBA" id="ARBA00007913"/>
    </source>
</evidence>
<protein>
    <recommendedName>
        <fullName evidence="13">AAA domain-containing protein</fullName>
    </recommendedName>
</protein>
<dbReference type="Pfam" id="PF13086">
    <property type="entry name" value="AAA_11"/>
    <property type="match status" value="1"/>
</dbReference>
<feature type="domain" description="DNA2/NAM7 helicase-like C-terminal" evidence="9">
    <location>
        <begin position="1263"/>
        <end position="1452"/>
    </location>
</feature>
<feature type="domain" description="Restriction endonuclease type II-like" evidence="10">
    <location>
        <begin position="1500"/>
        <end position="1597"/>
    </location>
</feature>
<feature type="coiled-coil region" evidence="6">
    <location>
        <begin position="683"/>
        <end position="713"/>
    </location>
</feature>
<dbReference type="FunFam" id="3.40.50.300:FF:002063">
    <property type="entry name" value="DNA helicase related protein"/>
    <property type="match status" value="1"/>
</dbReference>
<keyword evidence="3" id="KW-0378">Hydrolase</keyword>
<comment type="similarity">
    <text evidence="1">Belongs to the DNA2/NAM7 helicase family.</text>
</comment>
<comment type="caution">
    <text evidence="11">The sequence shown here is derived from an EMBL/GenBank/DDBJ whole genome shotgun (WGS) entry which is preliminary data.</text>
</comment>
<dbReference type="InterPro" id="IPR041677">
    <property type="entry name" value="DNA2/NAM7_AAA_11"/>
</dbReference>
<evidence type="ECO:0000256" key="3">
    <source>
        <dbReference type="ARBA" id="ARBA00022801"/>
    </source>
</evidence>
<evidence type="ECO:0000259" key="10">
    <source>
        <dbReference type="Pfam" id="PF18741"/>
    </source>
</evidence>
<dbReference type="InterPro" id="IPR041679">
    <property type="entry name" value="DNA2/NAM7-like_C"/>
</dbReference>
<dbReference type="InterPro" id="IPR047187">
    <property type="entry name" value="SF1_C_Upf1"/>
</dbReference>
<sequence>MILMKSSDDRLKLALKRWRDSLIDLSGKNRLLSFKHSRSATLEITSPEAAQLLAGLAKGLRFADLDEAAEDDEQGEPKAIAPAATACSGEIFTQKGTRSSLDSALRKLLRDSKQVFSDTGLWVLRLGVGFLDWSEDGGAKVCSAPLLLVPVALEHKTNGFHLLEVGDEEVTPNPAIAVKMERLGVEWPSADQMEDLPSTLAVVRRAVAGQRGWAVSERVVLATFQSHKETMYRDLLDNEERILANPLVHAVGLGPDAESDLSGLDFAPVPERELDRVQPPEDVPLVLDADSSQRQCLAAAVQGRTFVMDGPPGTGKSQTIANMIAVLLHAGRTVLFVSEKAAALDVVRNRLAGAGLEPFLLPLHSHHTSRKHVAQELGRALNEQPRARITAPARGRARSLRLGLSKYAEAMNEVREPLGRTLFGVIGRLNGLNDVVSLVPDRRFQAKELTSGHCDEILAAAREVSRAWRPVEEGDAFLWRGLERVESLRPSLDRVAEKTDLLRRAIERHGELALPLGLDDLPAVPKLISLLDLTASRPTVPPHWLSEPDLTPILTRLSDFEARRDQLIAVEQSAEREIGRSWGSLPRELAAHVPVDELALTNRSVPGVEVAALTAQQATKTAQDFAAIAAMLRRHRTSLADIAAMYGVPDPRDFNEAVNLCELVGFSGAEPKPEADWLDAQLRDAARHAAQELENALTELNRARGQANDLFNENIRTSPDLLVLAQRFAEDYHVFSKLSAAYRRDKKTLAELTHASAWSKAIAERLPEAVAWRQADERFHAAAREHAGRLGGFWAGEKTDFNNIRTALSLAEQIDAAAGAIRNNELLAAQVARNGMPSSIAIETAAVIRQDLSRWRASLVPAPHPGGRPALAQATLVEAAEWYEVHIPVLRATADMTRAVDMVSQSAPLTAARARHAIALVQEARRERAVFEGRQVADQALLGLLYQAECTDQPVIDAAVKWVGDARKMVPTGMPVESAESLLKATPDPDLAECYRSWVDSVGNMVTFWGEEQRETLRATLTGSFGEAAELIARMKADGSGPEEWRSLKQAREALAEHHLDDLIGRAAAQDVPGSRFGRLVERAVLQAWVECHLVADPRLAVSMAVQRDALVEEFRELDKELVVSAYARVIKACNARRPRTMLGPAAVINREAEKKTRHRPVRKLLSDAAETVHLIKPCFMMSPLTVSQFLPPDFQFDVVIFDEASQVRPHDAVNCIYRGRSLIVAGDQKQMPPTNFFGSSDEEDDEYDEEAPDSFDSLLDLCKASGVIRSLPLRWHYRSRHEHLIAFSNHEFYERGLVTFPGAFESGPGVGVRFHKVDGVYSRGVGRDNRIEADAVAKLVIDHFTTHPEQSLGVVAMSEPQARAIEEAVELARTGRPDLGRFFVEDRLDGFFVKNLETVQGDERDVIILSVGYGPDQHGKLSRNFGPLNKAGGWRRLNVAITRARYRVDLVASFTADSIPDSDNISYQHFKRYLEYAERGPAILAHQVVTEEADCESEFEESVAAVLRGWGYDVVPQVGVAGYRIDLGIRHPEMPGRYAIGIECDGPMYHSSPVARDRDRLRDQVLRGLGWELHRIWGSHWYWNRPEAEQRLRTAIEAAVDKVGATVAAPDPENLAIPSEHVARSKAEPKVEMEVVKENTERAWSTPYRKATVRLSPGDLPDMNLPEAQTQIRSLFSRIVDVEAPIHRDQLFLRARDAWGVGRIGGRIQANLEDVLDKMKRRKEVMVIGDFVFRSYGQVIARSPGNGAERKIMHIAPAEREVAILAIVGEAPGISESELIAEVSRFFGWRRRGAEITSTLRRDLQNLSKKGRISGDLDRITVIIK</sequence>
<evidence type="ECO:0000313" key="12">
    <source>
        <dbReference type="Proteomes" id="UP000610966"/>
    </source>
</evidence>
<dbReference type="GO" id="GO:0005524">
    <property type="term" value="F:ATP binding"/>
    <property type="evidence" value="ECO:0007669"/>
    <property type="project" value="UniProtKB-KW"/>
</dbReference>
<accession>A0A8J3W196</accession>
<dbReference type="InterPro" id="IPR021754">
    <property type="entry name" value="DUF3320"/>
</dbReference>
<dbReference type="Gene3D" id="3.40.50.300">
    <property type="entry name" value="P-loop containing nucleotide triphosphate hydrolases"/>
    <property type="match status" value="3"/>
</dbReference>
<dbReference type="FunFam" id="3.40.960.10:FF:000002">
    <property type="entry name" value="DNA helicase related protein"/>
    <property type="match status" value="1"/>
</dbReference>
<dbReference type="Gene3D" id="3.40.960.10">
    <property type="entry name" value="VSR Endonuclease"/>
    <property type="match status" value="1"/>
</dbReference>
<keyword evidence="12" id="KW-1185">Reference proteome</keyword>
<dbReference type="GO" id="GO:0043139">
    <property type="term" value="F:5'-3' DNA helicase activity"/>
    <property type="evidence" value="ECO:0007669"/>
    <property type="project" value="TreeGrafter"/>
</dbReference>
<dbReference type="InterPro" id="IPR027417">
    <property type="entry name" value="P-loop_NTPase"/>
</dbReference>
<dbReference type="Pfam" id="PF13195">
    <property type="entry name" value="DUF4011"/>
    <property type="match status" value="1"/>
</dbReference>
<dbReference type="PANTHER" id="PTHR43788:SF8">
    <property type="entry name" value="DNA-BINDING PROTEIN SMUBP-2"/>
    <property type="match status" value="1"/>
</dbReference>
<feature type="domain" description="DUF3320" evidence="7">
    <location>
        <begin position="1668"/>
        <end position="1711"/>
    </location>
</feature>
<dbReference type="EMBL" id="BOOG01000072">
    <property type="protein sequence ID" value="GIH73099.1"/>
    <property type="molecule type" value="Genomic_DNA"/>
</dbReference>
<dbReference type="Pfam" id="PF13087">
    <property type="entry name" value="AAA_12"/>
    <property type="match status" value="1"/>
</dbReference>
<proteinExistence type="inferred from homology"/>
<evidence type="ECO:0000313" key="11">
    <source>
        <dbReference type="EMBL" id="GIH73099.1"/>
    </source>
</evidence>
<dbReference type="InterPro" id="IPR049468">
    <property type="entry name" value="Restrct_endonuc-II-like_dom"/>
</dbReference>
<evidence type="ECO:0000259" key="9">
    <source>
        <dbReference type="Pfam" id="PF13087"/>
    </source>
</evidence>
<evidence type="ECO:0000256" key="4">
    <source>
        <dbReference type="ARBA" id="ARBA00022806"/>
    </source>
</evidence>